<dbReference type="OrthoDB" id="5988at10239"/>
<dbReference type="Pfam" id="PF03252">
    <property type="entry name" value="Herpes_UL21"/>
    <property type="match status" value="1"/>
</dbReference>
<sequence length="557" mass="60913">MDFKYDSTIEHKGVLFYVAGGGTKAYFFCGGCLIAISRPVLDDGLCGEIAKFGLTLRGLQGKERLMANYVRTELCRRGMKWALPPEGGEMFIDMVDMLNHDAGCSERDLCGHKEVSVQDPVLAEHIVSFCVASGLLITVAKDSPEERVIHLFDSPTTINAYTGFVYETDERVFALTQARLTDLPQSLINLAEGLFDGIPIRRKGLVGEEECSDRVDVVITSARAAATTTVMQRMANKIRLHARDATTDDYQADGKSASSAGARKKSAAISAFVQVKYIPRVVNIWRFRGDGGGGRPTKSLVHLWAVYCRADVALSEETECWEGLEPELDNSRDKINAAIEATFGRGSPPFVGGSLPKNVTPTQKFVILQYTQARLNLPTCYPLIEHLCLSYAADPEAFPAPPLEEHALADTVNALFRSATFAGAAAEVVARNDFRGADAVPDDDTPPHFDSLVQDANVLLETAEDLLDLLLPTPQYNEVRVDKMTHILDRLYRGEDLARIASSECRTMDNSDLMCVALDVIASSAFADTPMTRHMGVYVSALIDARLKEAGVPSFCP</sequence>
<reference evidence="8 9" key="1">
    <citation type="journal article" date="2014" name="Virus Res.">
        <title>Molecular characterization of the complete genome of falconid herpesvirus strain S-18.</title>
        <authorList>
            <person name="Spatz S.J."/>
            <person name="Volkening J.D."/>
            <person name="Ross T.A."/>
        </authorList>
    </citation>
    <scope>NUCLEOTIDE SEQUENCE [LARGE SCALE GENOMIC DNA]</scope>
    <source>
        <strain evidence="8">S-18</strain>
    </source>
</reference>
<dbReference type="GeneID" id="19738321"/>
<dbReference type="KEGG" id="vg:19738321"/>
<comment type="subcellular location">
    <subcellularLocation>
        <location evidence="2">Host cytoplasm</location>
    </subcellularLocation>
    <subcellularLocation>
        <location evidence="1">Host nucleus</location>
    </subcellularLocation>
    <subcellularLocation>
        <location evidence="3">Virion tegument</location>
    </subcellularLocation>
</comment>
<evidence type="ECO:0000313" key="8">
    <source>
        <dbReference type="EMBL" id="AID52723.1"/>
    </source>
</evidence>
<keyword evidence="6" id="KW-0946">Virion</keyword>
<keyword evidence="7" id="KW-1035">Host cytoplasm</keyword>
<dbReference type="Proteomes" id="UP000146149">
    <property type="component" value="Segment"/>
</dbReference>
<evidence type="ECO:0000313" key="9">
    <source>
        <dbReference type="Proteomes" id="UP000146149"/>
    </source>
</evidence>
<evidence type="ECO:0000256" key="2">
    <source>
        <dbReference type="ARBA" id="ARBA00004192"/>
    </source>
</evidence>
<protein>
    <submittedName>
        <fullName evidence="8">Tegument protein UL21</fullName>
    </submittedName>
</protein>
<evidence type="ECO:0000256" key="5">
    <source>
        <dbReference type="ARBA" id="ARBA00022580"/>
    </source>
</evidence>
<evidence type="ECO:0000256" key="3">
    <source>
        <dbReference type="ARBA" id="ARBA00004535"/>
    </source>
</evidence>
<name>A0A068EPI5_9ALPH</name>
<organism evidence="8 9">
    <name type="scientific">Falconid herpesvirus 1</name>
    <dbReference type="NCBI Taxonomy" id="1510155"/>
    <lineage>
        <taxon>Viruses</taxon>
        <taxon>Duplodnaviria</taxon>
        <taxon>Heunggongvirae</taxon>
        <taxon>Peploviricota</taxon>
        <taxon>Herviviricetes</taxon>
        <taxon>Herpesvirales</taxon>
        <taxon>Orthoherpesviridae</taxon>
        <taxon>Alphaherpesvirinae</taxon>
        <taxon>Mardivirus</taxon>
        <taxon>Mardivirus columbidalpha1</taxon>
    </lineage>
</organism>
<dbReference type="GO" id="GO:0042025">
    <property type="term" value="C:host cell nucleus"/>
    <property type="evidence" value="ECO:0007669"/>
    <property type="project" value="UniProtKB-SubCell"/>
</dbReference>
<evidence type="ECO:0000256" key="4">
    <source>
        <dbReference type="ARBA" id="ARBA00022562"/>
    </source>
</evidence>
<dbReference type="EMBL" id="KJ668231">
    <property type="protein sequence ID" value="AID52723.1"/>
    <property type="molecule type" value="Genomic_DNA"/>
</dbReference>
<evidence type="ECO:0000256" key="7">
    <source>
        <dbReference type="ARBA" id="ARBA00023200"/>
    </source>
</evidence>
<keyword evidence="4" id="KW-1048">Host nucleus</keyword>
<dbReference type="GO" id="GO:0030430">
    <property type="term" value="C:host cell cytoplasm"/>
    <property type="evidence" value="ECO:0007669"/>
    <property type="project" value="UniProtKB-SubCell"/>
</dbReference>
<dbReference type="RefSeq" id="YP_009046517.1">
    <property type="nucleotide sequence ID" value="NC_024450.1"/>
</dbReference>
<evidence type="ECO:0000256" key="1">
    <source>
        <dbReference type="ARBA" id="ARBA00004147"/>
    </source>
</evidence>
<evidence type="ECO:0000256" key="6">
    <source>
        <dbReference type="ARBA" id="ARBA00022844"/>
    </source>
</evidence>
<dbReference type="InterPro" id="IPR004936">
    <property type="entry name" value="Herpes_UL21"/>
</dbReference>
<accession>A0A068EPI5</accession>
<dbReference type="GO" id="GO:0019033">
    <property type="term" value="C:viral tegument"/>
    <property type="evidence" value="ECO:0007669"/>
    <property type="project" value="UniProtKB-SubCell"/>
</dbReference>
<gene>
    <name evidence="8" type="ORF">FaHV1S18_033</name>
</gene>
<proteinExistence type="predicted"/>
<keyword evidence="5" id="KW-0920">Virion tegument</keyword>